<evidence type="ECO:0000313" key="1">
    <source>
        <dbReference type="EMBL" id="KAJ8966067.1"/>
    </source>
</evidence>
<organism evidence="1 2">
    <name type="scientific">Molorchus minor</name>
    <dbReference type="NCBI Taxonomy" id="1323400"/>
    <lineage>
        <taxon>Eukaryota</taxon>
        <taxon>Metazoa</taxon>
        <taxon>Ecdysozoa</taxon>
        <taxon>Arthropoda</taxon>
        <taxon>Hexapoda</taxon>
        <taxon>Insecta</taxon>
        <taxon>Pterygota</taxon>
        <taxon>Neoptera</taxon>
        <taxon>Endopterygota</taxon>
        <taxon>Coleoptera</taxon>
        <taxon>Polyphaga</taxon>
        <taxon>Cucujiformia</taxon>
        <taxon>Chrysomeloidea</taxon>
        <taxon>Cerambycidae</taxon>
        <taxon>Lamiinae</taxon>
        <taxon>Monochamini</taxon>
        <taxon>Molorchus</taxon>
    </lineage>
</organism>
<protein>
    <recommendedName>
        <fullName evidence="3">C2H2-type domain-containing protein</fullName>
    </recommendedName>
</protein>
<keyword evidence="2" id="KW-1185">Reference proteome</keyword>
<accession>A0ABQ9IUF9</accession>
<reference evidence="1" key="1">
    <citation type="journal article" date="2023" name="Insect Mol. Biol.">
        <title>Genome sequencing provides insights into the evolution of gene families encoding plant cell wall-degrading enzymes in longhorned beetles.</title>
        <authorList>
            <person name="Shin N.R."/>
            <person name="Okamura Y."/>
            <person name="Kirsch R."/>
            <person name="Pauchet Y."/>
        </authorList>
    </citation>
    <scope>NUCLEOTIDE SEQUENCE</scope>
    <source>
        <strain evidence="1">MMC_N1</strain>
    </source>
</reference>
<dbReference type="EMBL" id="JAPWTJ010002459">
    <property type="protein sequence ID" value="KAJ8966067.1"/>
    <property type="molecule type" value="Genomic_DNA"/>
</dbReference>
<proteinExistence type="predicted"/>
<dbReference type="Proteomes" id="UP001162164">
    <property type="component" value="Unassembled WGS sequence"/>
</dbReference>
<name>A0ABQ9IUF9_9CUCU</name>
<evidence type="ECO:0008006" key="3">
    <source>
        <dbReference type="Google" id="ProtNLM"/>
    </source>
</evidence>
<evidence type="ECO:0000313" key="2">
    <source>
        <dbReference type="Proteomes" id="UP001162164"/>
    </source>
</evidence>
<sequence>MCIIVPGSLVQRYDAVGHNRKKDNGVARISPHAHNTEGTPIGLRELHLRGGQSAGKTRKSIQLTGKVRLTSLYEVGSAPGSTLKTPVYTKPNISSESPIQQNLIAHQEALGRIVTTSVGQLNRLLPLRNINFCSEGCLKEFEDGHPQPLHHQSQKKFIPGRIKVATQYNIKVADVKERRNQQHKLLL</sequence>
<comment type="caution">
    <text evidence="1">The sequence shown here is derived from an EMBL/GenBank/DDBJ whole genome shotgun (WGS) entry which is preliminary data.</text>
</comment>
<gene>
    <name evidence="1" type="ORF">NQ317_007633</name>
</gene>